<dbReference type="AlphaFoldDB" id="A0A1E2SLD1"/>
<comment type="caution">
    <text evidence="1">The sequence shown here is derived from an EMBL/GenBank/DDBJ whole genome shotgun (WGS) entry which is preliminary data.</text>
</comment>
<gene>
    <name evidence="1" type="ORF">ATY41_09985</name>
</gene>
<dbReference type="RefSeq" id="WP_011185608.1">
    <property type="nucleotide sequence ID" value="NZ_LNZG01000011.1"/>
</dbReference>
<evidence type="ECO:0000313" key="2">
    <source>
        <dbReference type="Proteomes" id="UP000094426"/>
    </source>
</evidence>
<name>A0A1E2SLD1_LEIXY</name>
<organism evidence="1 2">
    <name type="scientific">Leifsonia xyli subsp. xyli</name>
    <dbReference type="NCBI Taxonomy" id="59736"/>
    <lineage>
        <taxon>Bacteria</taxon>
        <taxon>Bacillati</taxon>
        <taxon>Actinomycetota</taxon>
        <taxon>Actinomycetes</taxon>
        <taxon>Micrococcales</taxon>
        <taxon>Microbacteriaceae</taxon>
        <taxon>Leifsonia</taxon>
    </lineage>
</organism>
<dbReference type="EMBL" id="LNZG01000011">
    <property type="protein sequence ID" value="ODA90557.1"/>
    <property type="molecule type" value="Genomic_DNA"/>
</dbReference>
<evidence type="ECO:0008006" key="3">
    <source>
        <dbReference type="Google" id="ProtNLM"/>
    </source>
</evidence>
<proteinExistence type="predicted"/>
<dbReference type="Gene3D" id="3.90.180.10">
    <property type="entry name" value="Medium-chain alcohol dehydrogenases, catalytic domain"/>
    <property type="match status" value="1"/>
</dbReference>
<protein>
    <recommendedName>
        <fullName evidence="3">Oxidoreductase</fullName>
    </recommendedName>
</protein>
<dbReference type="Proteomes" id="UP000094426">
    <property type="component" value="Unassembled WGS sequence"/>
</dbReference>
<dbReference type="InterPro" id="IPR011032">
    <property type="entry name" value="GroES-like_sf"/>
</dbReference>
<reference evidence="1 2" key="1">
    <citation type="submission" date="2015-11" db="EMBL/GenBank/DDBJ databases">
        <authorList>
            <person name="Zhang Y."/>
            <person name="Guo Z."/>
        </authorList>
    </citation>
    <scope>NUCLEOTIDE SEQUENCE [LARGE SCALE GENOMIC DNA]</scope>
    <source>
        <strain evidence="2">gdw1</strain>
    </source>
</reference>
<evidence type="ECO:0000313" key="1">
    <source>
        <dbReference type="EMBL" id="ODA90557.1"/>
    </source>
</evidence>
<sequence>MNRLLRFSAPRTVEIVDAPRPALEPGQVRVRTLSSGISAGTELTAYRGTNPYLTSQWDPESRLFHETSGDGGLAYPLDGWGYSEVGEVIEVAAAGRPGILSRGVR</sequence>
<dbReference type="SUPFAM" id="SSF50129">
    <property type="entry name" value="GroES-like"/>
    <property type="match status" value="1"/>
</dbReference>
<accession>A0A1E2SLD1</accession>